<dbReference type="Gene3D" id="1.10.4080.10">
    <property type="entry name" value="ADP-ribosylation/Crystallin J1"/>
    <property type="match status" value="1"/>
</dbReference>
<dbReference type="SUPFAM" id="SSF101478">
    <property type="entry name" value="ADP-ribosylglycohydrolase"/>
    <property type="match status" value="1"/>
</dbReference>
<organism evidence="1 2">
    <name type="scientific">Leptolyngbya boryana NIES-2135</name>
    <dbReference type="NCBI Taxonomy" id="1973484"/>
    <lineage>
        <taxon>Bacteria</taxon>
        <taxon>Bacillati</taxon>
        <taxon>Cyanobacteriota</taxon>
        <taxon>Cyanophyceae</taxon>
        <taxon>Leptolyngbyales</taxon>
        <taxon>Leptolyngbyaceae</taxon>
        <taxon>Leptolyngbya group</taxon>
        <taxon>Leptolyngbya</taxon>
    </lineage>
</organism>
<accession>A0A1Z4JMS7</accession>
<name>A0A1Z4JMS7_LEPBY</name>
<dbReference type="Pfam" id="PF03747">
    <property type="entry name" value="ADP_ribosyl_GH"/>
    <property type="match status" value="1"/>
</dbReference>
<dbReference type="Proteomes" id="UP000217895">
    <property type="component" value="Chromosome"/>
</dbReference>
<evidence type="ECO:0000313" key="2">
    <source>
        <dbReference type="Proteomes" id="UP000217895"/>
    </source>
</evidence>
<evidence type="ECO:0000313" key="1">
    <source>
        <dbReference type="EMBL" id="BAY57958.1"/>
    </source>
</evidence>
<dbReference type="InterPro" id="IPR005502">
    <property type="entry name" value="Ribosyl_crysJ1"/>
</dbReference>
<dbReference type="EMBL" id="AP018203">
    <property type="protein sequence ID" value="BAY57958.1"/>
    <property type="molecule type" value="Genomic_DNA"/>
</dbReference>
<dbReference type="AlphaFoldDB" id="A0A1Z4JMS7"/>
<sequence>MQSALLYRFQATMMGAIMGEMIGIQASGRLPSRHYSLEDLMEFYAESLIDPSRIENSSDPIFREPLTNAEAAIALLPVFLYFHDDFTKLRQNLQTVLKVWQNLLISELDLLAIGYTIAQALKGDLNPRRLVSPMFEALLAPPEGIPRLQRLQQVETMVQQKVGLEDAVQLILTLSEATTGDAAIALALYCFLSTAGDFRLSILRAAQTRYQVPGVTALTGALSGALNSTIGLPADWRMTLNQEEHIRQICTRLLASWSGMYHLNDENMRSPSAQSITAPR</sequence>
<protein>
    <recommendedName>
        <fullName evidence="3">ADP-ribosylation/crystallin J1</fullName>
    </recommendedName>
</protein>
<keyword evidence="2" id="KW-1185">Reference proteome</keyword>
<dbReference type="InterPro" id="IPR036705">
    <property type="entry name" value="Ribosyl_crysJ1_sf"/>
</dbReference>
<gene>
    <name evidence="1" type="ORF">NIES2135_48310</name>
</gene>
<reference evidence="1 2" key="1">
    <citation type="submission" date="2017-06" db="EMBL/GenBank/DDBJ databases">
        <title>Genome sequencing of cyanobaciteial culture collection at National Institute for Environmental Studies (NIES).</title>
        <authorList>
            <person name="Hirose Y."/>
            <person name="Shimura Y."/>
            <person name="Fujisawa T."/>
            <person name="Nakamura Y."/>
            <person name="Kawachi M."/>
        </authorList>
    </citation>
    <scope>NUCLEOTIDE SEQUENCE [LARGE SCALE GENOMIC DNA]</scope>
    <source>
        <strain evidence="1 2">NIES-2135</strain>
    </source>
</reference>
<proteinExistence type="predicted"/>
<evidence type="ECO:0008006" key="3">
    <source>
        <dbReference type="Google" id="ProtNLM"/>
    </source>
</evidence>